<dbReference type="VEuPathDB" id="FungiDB:BTJ68_15096"/>
<keyword evidence="9" id="KW-0234">DNA repair</keyword>
<dbReference type="InterPro" id="IPR002008">
    <property type="entry name" value="DNA_pol_X_beta-like"/>
</dbReference>
<keyword evidence="8" id="KW-0239">DNA-directed DNA polymerase</keyword>
<dbReference type="PRINTS" id="PR00870">
    <property type="entry name" value="DNAPOLXBETA"/>
</dbReference>
<evidence type="ECO:0000259" key="13">
    <source>
        <dbReference type="PROSITE" id="PS50172"/>
    </source>
</evidence>
<feature type="compositionally biased region" description="Basic and acidic residues" evidence="12">
    <location>
        <begin position="143"/>
        <end position="160"/>
    </location>
</feature>
<keyword evidence="4" id="KW-0808">Transferase</keyword>
<sequence length="740" mass="82013">MDAAHPLSSQTFSSSPWPQKADLDLSICPPIFVSATYFDTDDLHDLEDDLADAGATLTYDAQEAGIVMTKVLKPKRVQFDLRAKGLWTEEVKAEEPAGEEDGLSKKRRKVSKAEKDGKSQYAAIPVDDESTESESETAARATRKGEDGVDRPHWHGENQKHALRMQPVASSESKGIVNVVRVDWFEQSRQSGKVLPLHDYLVLRCRRIERPLNALPSTTGMSWKSIPASSRQTITTQSTSNTKAHHILARAKEDASQPSKTADHFGKRQFGSKHLPPSSATSWSGGHSRDHKTAHLLHKTTTEDDENGTSDLPPMPDWVQAGIKYACQRSTPRESPNKPFIEQLKKIRTARLLTNDEIGVRAYSTSIAALAAYPHRIQSPREIIALPGCDAKIANLFVEHTNSSTGTIQAVTDLETDPDLQILSHFYNIWGVGATTARDFYFARGWRDLDDIVEYGWSSLSRVQQIGVKYYEEFLDPIPRAEVRAIADVIHAHAVKVRDERIQSLLVGGYRRGKEACGDVDIIVSHPDERKTEGLITDLVSSLEGEEWITHTLVLSLQSTQRGQQTLPFRTSSRSSGGGGSATGSHSGFDTLDKALVVWQDPRWEDEKASNASVSAPTDDEYKAKLKSKKNPNIHRRVDIIIAPWRSVGCAVLSWSGETTFQRDLRRYCKEVQGWKFDSSGIRQYGTGEVVDVEGKKTAGAGGDGQEEGKGKAEGMEEAERRVFGALGLEYRRPEERCTG</sequence>
<comment type="caution">
    <text evidence="14">The sequence shown here is derived from an EMBL/GenBank/DDBJ whole genome shotgun (WGS) entry which is preliminary data.</text>
</comment>
<proteinExistence type="inferred from homology"/>
<dbReference type="Pfam" id="PF14716">
    <property type="entry name" value="HHH_8"/>
    <property type="match status" value="1"/>
</dbReference>
<evidence type="ECO:0000256" key="7">
    <source>
        <dbReference type="ARBA" id="ARBA00022763"/>
    </source>
</evidence>
<dbReference type="InterPro" id="IPR043519">
    <property type="entry name" value="NT_sf"/>
</dbReference>
<dbReference type="SUPFAM" id="SSF47802">
    <property type="entry name" value="DNA polymerase beta, N-terminal domain-like"/>
    <property type="match status" value="1"/>
</dbReference>
<feature type="domain" description="BRCT" evidence="13">
    <location>
        <begin position="177"/>
        <end position="202"/>
    </location>
</feature>
<dbReference type="InterPro" id="IPR029398">
    <property type="entry name" value="PolB_thumb"/>
</dbReference>
<dbReference type="Gene3D" id="3.30.460.10">
    <property type="entry name" value="Beta Polymerase, domain 2"/>
    <property type="match status" value="1"/>
</dbReference>
<organism evidence="14 15">
    <name type="scientific">Hortaea werneckii EXF-2000</name>
    <dbReference type="NCBI Taxonomy" id="1157616"/>
    <lineage>
        <taxon>Eukaryota</taxon>
        <taxon>Fungi</taxon>
        <taxon>Dikarya</taxon>
        <taxon>Ascomycota</taxon>
        <taxon>Pezizomycotina</taxon>
        <taxon>Dothideomycetes</taxon>
        <taxon>Dothideomycetidae</taxon>
        <taxon>Mycosphaerellales</taxon>
        <taxon>Teratosphaeriaceae</taxon>
        <taxon>Hortaea</taxon>
    </lineage>
</organism>
<evidence type="ECO:0000256" key="6">
    <source>
        <dbReference type="ARBA" id="ARBA00022723"/>
    </source>
</evidence>
<dbReference type="Gene3D" id="1.10.150.110">
    <property type="entry name" value="DNA polymerase beta, N-terminal domain-like"/>
    <property type="match status" value="1"/>
</dbReference>
<name>A0A1Z5SN28_HORWE</name>
<dbReference type="OrthoDB" id="205514at2759"/>
<evidence type="ECO:0000313" key="15">
    <source>
        <dbReference type="Proteomes" id="UP000194280"/>
    </source>
</evidence>
<evidence type="ECO:0000313" key="14">
    <source>
        <dbReference type="EMBL" id="OTA22117.1"/>
    </source>
</evidence>
<feature type="region of interest" description="Disordered" evidence="12">
    <location>
        <begin position="565"/>
        <end position="589"/>
    </location>
</feature>
<dbReference type="InterPro" id="IPR002054">
    <property type="entry name" value="DNA-dir_DNA_pol_X"/>
</dbReference>
<dbReference type="InterPro" id="IPR022312">
    <property type="entry name" value="DNA_pol_X"/>
</dbReference>
<dbReference type="SUPFAM" id="SSF81585">
    <property type="entry name" value="PsbU/PolX domain-like"/>
    <property type="match status" value="1"/>
</dbReference>
<gene>
    <name evidence="14" type="ORF">BTJ68_15096</name>
</gene>
<dbReference type="CDD" id="cd00141">
    <property type="entry name" value="NT_POLXc"/>
    <property type="match status" value="1"/>
</dbReference>
<dbReference type="FunFam" id="1.10.150.110:FF:000005">
    <property type="entry name" value="DNA polymerase POL4"/>
    <property type="match status" value="1"/>
</dbReference>
<keyword evidence="15" id="KW-1185">Reference proteome</keyword>
<dbReference type="GO" id="GO:0003887">
    <property type="term" value="F:DNA-directed DNA polymerase activity"/>
    <property type="evidence" value="ECO:0007669"/>
    <property type="project" value="UniProtKB-KW"/>
</dbReference>
<dbReference type="EMBL" id="MUNK01000401">
    <property type="protein sequence ID" value="OTA22117.1"/>
    <property type="molecule type" value="Genomic_DNA"/>
</dbReference>
<evidence type="ECO:0000256" key="4">
    <source>
        <dbReference type="ARBA" id="ARBA00022679"/>
    </source>
</evidence>
<dbReference type="GO" id="GO:0005634">
    <property type="term" value="C:nucleus"/>
    <property type="evidence" value="ECO:0007669"/>
    <property type="project" value="UniProtKB-SubCell"/>
</dbReference>
<dbReference type="InterPro" id="IPR037160">
    <property type="entry name" value="DNA_Pol_thumb_sf"/>
</dbReference>
<evidence type="ECO:0000256" key="1">
    <source>
        <dbReference type="ARBA" id="ARBA00004123"/>
    </source>
</evidence>
<keyword evidence="10" id="KW-0539">Nucleus</keyword>
<feature type="region of interest" description="Disordered" evidence="12">
    <location>
        <begin position="251"/>
        <end position="291"/>
    </location>
</feature>
<feature type="compositionally biased region" description="Basic and acidic residues" evidence="12">
    <location>
        <begin position="251"/>
        <end position="266"/>
    </location>
</feature>
<evidence type="ECO:0000256" key="3">
    <source>
        <dbReference type="ARBA" id="ARBA00012417"/>
    </source>
</evidence>
<evidence type="ECO:0000256" key="10">
    <source>
        <dbReference type="ARBA" id="ARBA00023242"/>
    </source>
</evidence>
<feature type="region of interest" description="Disordered" evidence="12">
    <location>
        <begin position="92"/>
        <end position="169"/>
    </location>
</feature>
<evidence type="ECO:0000256" key="5">
    <source>
        <dbReference type="ARBA" id="ARBA00022695"/>
    </source>
</evidence>
<evidence type="ECO:0000256" key="11">
    <source>
        <dbReference type="ARBA" id="ARBA00049244"/>
    </source>
</evidence>
<protein>
    <recommendedName>
        <fullName evidence="3">DNA-directed DNA polymerase</fullName>
        <ecNumber evidence="3">2.7.7.7</ecNumber>
    </recommendedName>
</protein>
<evidence type="ECO:0000256" key="8">
    <source>
        <dbReference type="ARBA" id="ARBA00022932"/>
    </source>
</evidence>
<evidence type="ECO:0000256" key="9">
    <source>
        <dbReference type="ARBA" id="ARBA00023204"/>
    </source>
</evidence>
<dbReference type="FunFam" id="3.30.210.10:FF:000005">
    <property type="entry name" value="DNA polymerase IV"/>
    <property type="match status" value="1"/>
</dbReference>
<dbReference type="PANTHER" id="PTHR11276">
    <property type="entry name" value="DNA POLYMERASE TYPE-X FAMILY MEMBER"/>
    <property type="match status" value="1"/>
</dbReference>
<dbReference type="InterPro" id="IPR010996">
    <property type="entry name" value="HHH_MUS81"/>
</dbReference>
<accession>A0A1Z5SN28</accession>
<dbReference type="PROSITE" id="PS50172">
    <property type="entry name" value="BRCT"/>
    <property type="match status" value="1"/>
</dbReference>
<dbReference type="AlphaFoldDB" id="A0A1Z5SN28"/>
<keyword evidence="6" id="KW-0479">Metal-binding</keyword>
<feature type="compositionally biased region" description="Acidic residues" evidence="12">
    <location>
        <begin position="126"/>
        <end position="135"/>
    </location>
</feature>
<dbReference type="InterPro" id="IPR027421">
    <property type="entry name" value="DNA_pol_lamdba_lyase_dom_sf"/>
</dbReference>
<dbReference type="FunFam" id="1.10.150.20:FF:000010">
    <property type="entry name" value="DNA polymerase lambda"/>
    <property type="match status" value="1"/>
</dbReference>
<dbReference type="PRINTS" id="PR00869">
    <property type="entry name" value="DNAPOLX"/>
</dbReference>
<dbReference type="Pfam" id="PF10391">
    <property type="entry name" value="DNA_pol_lambd_f"/>
    <property type="match status" value="1"/>
</dbReference>
<dbReference type="SUPFAM" id="SSF81301">
    <property type="entry name" value="Nucleotidyltransferase"/>
    <property type="match status" value="1"/>
</dbReference>
<dbReference type="EC" id="2.7.7.7" evidence="3"/>
<keyword evidence="7" id="KW-0227">DNA damage</keyword>
<feature type="region of interest" description="Disordered" evidence="12">
    <location>
        <begin position="696"/>
        <end position="717"/>
    </location>
</feature>
<dbReference type="Pfam" id="PF14792">
    <property type="entry name" value="DNA_pol_B_palm"/>
    <property type="match status" value="1"/>
</dbReference>
<comment type="similarity">
    <text evidence="2">Belongs to the DNA polymerase type-X family.</text>
</comment>
<dbReference type="InterPro" id="IPR018944">
    <property type="entry name" value="DNA_pol_lambd_fingers_domain"/>
</dbReference>
<comment type="subcellular location">
    <subcellularLocation>
        <location evidence="1">Nucleus</location>
    </subcellularLocation>
</comment>
<dbReference type="PANTHER" id="PTHR11276:SF29">
    <property type="entry name" value="DNA POLYMERASE TYPE-X FAMILY PROTEIN POL4"/>
    <property type="match status" value="1"/>
</dbReference>
<evidence type="ECO:0000256" key="2">
    <source>
        <dbReference type="ARBA" id="ARBA00008323"/>
    </source>
</evidence>
<keyword evidence="5" id="KW-0548">Nucleotidyltransferase</keyword>
<dbReference type="STRING" id="1157616.A0A1Z5SN28"/>
<dbReference type="GO" id="GO:0003677">
    <property type="term" value="F:DNA binding"/>
    <property type="evidence" value="ECO:0007669"/>
    <property type="project" value="InterPro"/>
</dbReference>
<dbReference type="PROSITE" id="PS00522">
    <property type="entry name" value="DNA_POLYMERASE_X"/>
    <property type="match status" value="1"/>
</dbReference>
<dbReference type="Gene3D" id="3.30.210.10">
    <property type="entry name" value="DNA polymerase, thumb domain"/>
    <property type="match status" value="1"/>
</dbReference>
<dbReference type="InterPro" id="IPR028207">
    <property type="entry name" value="DNA_pol_B_palm_palm"/>
</dbReference>
<dbReference type="Pfam" id="PF14791">
    <property type="entry name" value="DNA_pol_B_thumb"/>
    <property type="match status" value="1"/>
</dbReference>
<dbReference type="GO" id="GO:0006303">
    <property type="term" value="P:double-strand break repair via nonhomologous end joining"/>
    <property type="evidence" value="ECO:0007669"/>
    <property type="project" value="TreeGrafter"/>
</dbReference>
<dbReference type="InParanoid" id="A0A1Z5SN28"/>
<dbReference type="InterPro" id="IPR019843">
    <property type="entry name" value="DNA_pol-X_BS"/>
</dbReference>
<feature type="compositionally biased region" description="Basic and acidic residues" evidence="12">
    <location>
        <begin position="707"/>
        <end position="717"/>
    </location>
</feature>
<dbReference type="SMART" id="SM00483">
    <property type="entry name" value="POLXc"/>
    <property type="match status" value="1"/>
</dbReference>
<evidence type="ECO:0000256" key="12">
    <source>
        <dbReference type="SAM" id="MobiDB-lite"/>
    </source>
</evidence>
<dbReference type="InterPro" id="IPR001357">
    <property type="entry name" value="BRCT_dom"/>
</dbReference>
<dbReference type="GO" id="GO:0046872">
    <property type="term" value="F:metal ion binding"/>
    <property type="evidence" value="ECO:0007669"/>
    <property type="project" value="UniProtKB-KW"/>
</dbReference>
<dbReference type="Gene3D" id="1.10.150.20">
    <property type="entry name" value="5' to 3' exonuclease, C-terminal subdomain"/>
    <property type="match status" value="1"/>
</dbReference>
<reference evidence="14 15" key="1">
    <citation type="submission" date="2017-01" db="EMBL/GenBank/DDBJ databases">
        <title>The recent genome duplication of the halophilic yeast Hortaea werneckii: insights from long-read sequencing.</title>
        <authorList>
            <person name="Sinha S."/>
            <person name="Flibotte S."/>
            <person name="Neira M."/>
            <person name="Lenassi M."/>
            <person name="Gostincar C."/>
            <person name="Stajich J.E."/>
            <person name="Nislow C.E."/>
        </authorList>
    </citation>
    <scope>NUCLEOTIDE SEQUENCE [LARGE SCALE GENOMIC DNA]</scope>
    <source>
        <strain evidence="14 15">EXF-2000</strain>
    </source>
</reference>
<dbReference type="Proteomes" id="UP000194280">
    <property type="component" value="Unassembled WGS sequence"/>
</dbReference>
<comment type="catalytic activity">
    <reaction evidence="11">
        <text>DNA(n) + a 2'-deoxyribonucleoside 5'-triphosphate = DNA(n+1) + diphosphate</text>
        <dbReference type="Rhea" id="RHEA:22508"/>
        <dbReference type="Rhea" id="RHEA-COMP:17339"/>
        <dbReference type="Rhea" id="RHEA-COMP:17340"/>
        <dbReference type="ChEBI" id="CHEBI:33019"/>
        <dbReference type="ChEBI" id="CHEBI:61560"/>
        <dbReference type="ChEBI" id="CHEBI:173112"/>
        <dbReference type="EC" id="2.7.7.7"/>
    </reaction>
</comment>